<dbReference type="EMBL" id="SMMG02000002">
    <property type="protein sequence ID" value="KAA3484618.1"/>
    <property type="molecule type" value="Genomic_DNA"/>
</dbReference>
<dbReference type="CDD" id="cd01647">
    <property type="entry name" value="RT_LTR"/>
    <property type="match status" value="1"/>
</dbReference>
<reference evidence="3" key="1">
    <citation type="journal article" date="2019" name="Plant Biotechnol. J.">
        <title>Genome sequencing of the Australian wild diploid species Gossypium australe highlights disease resistance and delayed gland morphogenesis.</title>
        <authorList>
            <person name="Cai Y."/>
            <person name="Cai X."/>
            <person name="Wang Q."/>
            <person name="Wang P."/>
            <person name="Zhang Y."/>
            <person name="Cai C."/>
            <person name="Xu Y."/>
            <person name="Wang K."/>
            <person name="Zhou Z."/>
            <person name="Wang C."/>
            <person name="Geng S."/>
            <person name="Li B."/>
            <person name="Dong Q."/>
            <person name="Hou Y."/>
            <person name="Wang H."/>
            <person name="Ai P."/>
            <person name="Liu Z."/>
            <person name="Yi F."/>
            <person name="Sun M."/>
            <person name="An G."/>
            <person name="Cheng J."/>
            <person name="Zhang Y."/>
            <person name="Shi Q."/>
            <person name="Xie Y."/>
            <person name="Shi X."/>
            <person name="Chang Y."/>
            <person name="Huang F."/>
            <person name="Chen Y."/>
            <person name="Hong S."/>
            <person name="Mi L."/>
            <person name="Sun Q."/>
            <person name="Zhang L."/>
            <person name="Zhou B."/>
            <person name="Peng R."/>
            <person name="Zhang X."/>
            <person name="Liu F."/>
        </authorList>
    </citation>
    <scope>NUCLEOTIDE SEQUENCE [LARGE SCALE GENOMIC DNA]</scope>
    <source>
        <strain evidence="3">cv. PA1801</strain>
    </source>
</reference>
<accession>A0A5B6WTB4</accession>
<dbReference type="InterPro" id="IPR053134">
    <property type="entry name" value="RNA-dir_DNA_polymerase"/>
</dbReference>
<dbReference type="InterPro" id="IPR000477">
    <property type="entry name" value="RT_dom"/>
</dbReference>
<dbReference type="OrthoDB" id="1703479at2759"/>
<dbReference type="InterPro" id="IPR043128">
    <property type="entry name" value="Rev_trsase/Diguanyl_cyclase"/>
</dbReference>
<name>A0A5B6WTB4_9ROSI</name>
<dbReference type="PANTHER" id="PTHR24559:SF444">
    <property type="entry name" value="REVERSE TRANSCRIPTASE DOMAIN-CONTAINING PROTEIN"/>
    <property type="match status" value="1"/>
</dbReference>
<organism evidence="2 3">
    <name type="scientific">Gossypium australe</name>
    <dbReference type="NCBI Taxonomy" id="47621"/>
    <lineage>
        <taxon>Eukaryota</taxon>
        <taxon>Viridiplantae</taxon>
        <taxon>Streptophyta</taxon>
        <taxon>Embryophyta</taxon>
        <taxon>Tracheophyta</taxon>
        <taxon>Spermatophyta</taxon>
        <taxon>Magnoliopsida</taxon>
        <taxon>eudicotyledons</taxon>
        <taxon>Gunneridae</taxon>
        <taxon>Pentapetalae</taxon>
        <taxon>rosids</taxon>
        <taxon>malvids</taxon>
        <taxon>Malvales</taxon>
        <taxon>Malvaceae</taxon>
        <taxon>Malvoideae</taxon>
        <taxon>Gossypium</taxon>
    </lineage>
</organism>
<dbReference type="InterPro" id="IPR043502">
    <property type="entry name" value="DNA/RNA_pol_sf"/>
</dbReference>
<dbReference type="Proteomes" id="UP000325315">
    <property type="component" value="Unassembled WGS sequence"/>
</dbReference>
<dbReference type="Gene3D" id="3.10.10.10">
    <property type="entry name" value="HIV Type 1 Reverse Transcriptase, subunit A, domain 1"/>
    <property type="match status" value="1"/>
</dbReference>
<gene>
    <name evidence="2" type="ORF">EPI10_006692</name>
</gene>
<dbReference type="Pfam" id="PF00078">
    <property type="entry name" value="RVT_1"/>
    <property type="match status" value="1"/>
</dbReference>
<feature type="domain" description="Reverse transcriptase" evidence="1">
    <location>
        <begin position="135"/>
        <end position="248"/>
    </location>
</feature>
<dbReference type="PANTHER" id="PTHR24559">
    <property type="entry name" value="TRANSPOSON TY3-I GAG-POL POLYPROTEIN"/>
    <property type="match status" value="1"/>
</dbReference>
<dbReference type="Gene3D" id="3.30.70.270">
    <property type="match status" value="1"/>
</dbReference>
<sequence length="250" mass="29014">MDWLTQYDAVVNCKQKYIVLKCQSGELLHVESDKLGGLPIVISVISAQKYVRKWYDAYLAYVLDTKVSELKIQSVSVVCEFLDVFPDELPGLPSDRDVEFSIDLILELKAQLQELIDRGFSRPNFSPWGALVLFVKKKDGSLSLCIDYKQLNKVTIKNKYPLPRIDDLFDQLECATVFSKIDLHTGYYQLWVKDSDVPKTTFRTRYGHYEFLVMPFGLTNAPAVFMDLMNRIFSPYLDRFVVVFRDDIYR</sequence>
<evidence type="ECO:0000259" key="1">
    <source>
        <dbReference type="Pfam" id="PF00078"/>
    </source>
</evidence>
<evidence type="ECO:0000313" key="2">
    <source>
        <dbReference type="EMBL" id="KAA3484618.1"/>
    </source>
</evidence>
<dbReference type="SUPFAM" id="SSF56672">
    <property type="entry name" value="DNA/RNA polymerases"/>
    <property type="match status" value="1"/>
</dbReference>
<comment type="caution">
    <text evidence="2">The sequence shown here is derived from an EMBL/GenBank/DDBJ whole genome shotgun (WGS) entry which is preliminary data.</text>
</comment>
<dbReference type="AlphaFoldDB" id="A0A5B6WTB4"/>
<proteinExistence type="predicted"/>
<protein>
    <submittedName>
        <fullName evidence="2">Retrotransposon protein</fullName>
    </submittedName>
</protein>
<keyword evidence="3" id="KW-1185">Reference proteome</keyword>
<evidence type="ECO:0000313" key="3">
    <source>
        <dbReference type="Proteomes" id="UP000325315"/>
    </source>
</evidence>